<keyword evidence="3" id="KW-0633">Potassium transport</keyword>
<evidence type="ECO:0000256" key="2">
    <source>
        <dbReference type="ARBA" id="ARBA00022448"/>
    </source>
</evidence>
<dbReference type="PANTHER" id="PTHR32468">
    <property type="entry name" value="CATION/H + ANTIPORTER"/>
    <property type="match status" value="1"/>
</dbReference>
<name>A0AAV1C8G3_OLDCO</name>
<feature type="transmembrane region" description="Helical" evidence="10">
    <location>
        <begin position="392"/>
        <end position="411"/>
    </location>
</feature>
<dbReference type="GO" id="GO:0016020">
    <property type="term" value="C:membrane"/>
    <property type="evidence" value="ECO:0007669"/>
    <property type="project" value="UniProtKB-SubCell"/>
</dbReference>
<dbReference type="EMBL" id="OX459118">
    <property type="protein sequence ID" value="CAI9091801.1"/>
    <property type="molecule type" value="Genomic_DNA"/>
</dbReference>
<evidence type="ECO:0000256" key="10">
    <source>
        <dbReference type="SAM" id="Phobius"/>
    </source>
</evidence>
<keyword evidence="2" id="KW-0813">Transport</keyword>
<dbReference type="Pfam" id="PF00999">
    <property type="entry name" value="Na_H_Exchanger"/>
    <property type="match status" value="1"/>
</dbReference>
<feature type="transmembrane region" description="Helical" evidence="10">
    <location>
        <begin position="281"/>
        <end position="306"/>
    </location>
</feature>
<dbReference type="InterPro" id="IPR050794">
    <property type="entry name" value="CPA2_transporter"/>
</dbReference>
<dbReference type="Proteomes" id="UP001161247">
    <property type="component" value="Chromosome 1"/>
</dbReference>
<protein>
    <submittedName>
        <fullName evidence="14">OLC1v1026916C1</fullName>
    </submittedName>
</protein>
<feature type="transmembrane region" description="Helical" evidence="10">
    <location>
        <begin position="210"/>
        <end position="232"/>
    </location>
</feature>
<feature type="transmembrane region" description="Helical" evidence="10">
    <location>
        <begin position="177"/>
        <end position="198"/>
    </location>
</feature>
<dbReference type="InterPro" id="IPR006153">
    <property type="entry name" value="Cation/H_exchanger_TM"/>
</dbReference>
<dbReference type="GO" id="GO:1902600">
    <property type="term" value="P:proton transmembrane transport"/>
    <property type="evidence" value="ECO:0007669"/>
    <property type="project" value="InterPro"/>
</dbReference>
<dbReference type="InterPro" id="IPR038770">
    <property type="entry name" value="Na+/solute_symporter_sf"/>
</dbReference>
<evidence type="ECO:0000256" key="8">
    <source>
        <dbReference type="ARBA" id="ARBA00023136"/>
    </source>
</evidence>
<evidence type="ECO:0000259" key="12">
    <source>
        <dbReference type="Pfam" id="PF23256"/>
    </source>
</evidence>
<evidence type="ECO:0000256" key="9">
    <source>
        <dbReference type="ARBA" id="ARBA00038341"/>
    </source>
</evidence>
<feature type="transmembrane region" description="Helical" evidence="10">
    <location>
        <begin position="141"/>
        <end position="165"/>
    </location>
</feature>
<dbReference type="GO" id="GO:0012505">
    <property type="term" value="C:endomembrane system"/>
    <property type="evidence" value="ECO:0007669"/>
    <property type="project" value="TreeGrafter"/>
</dbReference>
<evidence type="ECO:0000256" key="6">
    <source>
        <dbReference type="ARBA" id="ARBA00022989"/>
    </source>
</evidence>
<feature type="domain" description="Cation/H(+) antiporter central" evidence="12">
    <location>
        <begin position="499"/>
        <end position="624"/>
    </location>
</feature>
<dbReference type="Pfam" id="PF23256">
    <property type="entry name" value="CHX17_2nd"/>
    <property type="match status" value="1"/>
</dbReference>
<dbReference type="GO" id="GO:0006885">
    <property type="term" value="P:regulation of pH"/>
    <property type="evidence" value="ECO:0007669"/>
    <property type="project" value="TreeGrafter"/>
</dbReference>
<evidence type="ECO:0000313" key="15">
    <source>
        <dbReference type="Proteomes" id="UP001161247"/>
    </source>
</evidence>
<keyword evidence="15" id="KW-1185">Reference proteome</keyword>
<keyword evidence="4 10" id="KW-0812">Transmembrane</keyword>
<reference evidence="14" key="1">
    <citation type="submission" date="2023-03" db="EMBL/GenBank/DDBJ databases">
        <authorList>
            <person name="Julca I."/>
        </authorList>
    </citation>
    <scope>NUCLEOTIDE SEQUENCE</scope>
</reference>
<dbReference type="Gene3D" id="1.20.1530.20">
    <property type="match status" value="1"/>
</dbReference>
<evidence type="ECO:0000313" key="14">
    <source>
        <dbReference type="EMBL" id="CAI9091801.1"/>
    </source>
</evidence>
<feature type="domain" description="Cation/H(+) antiporter C-terminal" evidence="13">
    <location>
        <begin position="637"/>
        <end position="780"/>
    </location>
</feature>
<proteinExistence type="inferred from homology"/>
<feature type="domain" description="Cation/H+ exchanger transmembrane" evidence="11">
    <location>
        <begin position="60"/>
        <end position="443"/>
    </location>
</feature>
<keyword evidence="7" id="KW-0406">Ion transport</keyword>
<evidence type="ECO:0000256" key="1">
    <source>
        <dbReference type="ARBA" id="ARBA00004141"/>
    </source>
</evidence>
<organism evidence="14 15">
    <name type="scientific">Oldenlandia corymbosa var. corymbosa</name>
    <dbReference type="NCBI Taxonomy" id="529605"/>
    <lineage>
        <taxon>Eukaryota</taxon>
        <taxon>Viridiplantae</taxon>
        <taxon>Streptophyta</taxon>
        <taxon>Embryophyta</taxon>
        <taxon>Tracheophyta</taxon>
        <taxon>Spermatophyta</taxon>
        <taxon>Magnoliopsida</taxon>
        <taxon>eudicotyledons</taxon>
        <taxon>Gunneridae</taxon>
        <taxon>Pentapetalae</taxon>
        <taxon>asterids</taxon>
        <taxon>lamiids</taxon>
        <taxon>Gentianales</taxon>
        <taxon>Rubiaceae</taxon>
        <taxon>Rubioideae</taxon>
        <taxon>Spermacoceae</taxon>
        <taxon>Hedyotis-Oldenlandia complex</taxon>
        <taxon>Oldenlandia</taxon>
    </lineage>
</organism>
<keyword evidence="8 10" id="KW-0472">Membrane</keyword>
<dbReference type="GO" id="GO:0015297">
    <property type="term" value="F:antiporter activity"/>
    <property type="evidence" value="ECO:0007669"/>
    <property type="project" value="InterPro"/>
</dbReference>
<evidence type="ECO:0000259" key="11">
    <source>
        <dbReference type="Pfam" id="PF00999"/>
    </source>
</evidence>
<accession>A0AAV1C8G3</accession>
<dbReference type="GO" id="GO:0006813">
    <property type="term" value="P:potassium ion transport"/>
    <property type="evidence" value="ECO:0007669"/>
    <property type="project" value="UniProtKB-KW"/>
</dbReference>
<evidence type="ECO:0000256" key="4">
    <source>
        <dbReference type="ARBA" id="ARBA00022692"/>
    </source>
</evidence>
<dbReference type="InterPro" id="IPR057291">
    <property type="entry name" value="CHX17_2nd"/>
</dbReference>
<keyword evidence="6 10" id="KW-1133">Transmembrane helix</keyword>
<comment type="similarity">
    <text evidence="9">Belongs to the monovalent cation:proton antiporter 2 (CPA2) transporter (TC 2.A.37) family. CHX (TC 2.A.37.4) subfamily.</text>
</comment>
<gene>
    <name evidence="14" type="ORF">OLC1_LOCUS3631</name>
</gene>
<feature type="transmembrane region" description="Helical" evidence="10">
    <location>
        <begin position="359"/>
        <end position="380"/>
    </location>
</feature>
<feature type="transmembrane region" description="Helical" evidence="10">
    <location>
        <begin position="76"/>
        <end position="92"/>
    </location>
</feature>
<evidence type="ECO:0000256" key="7">
    <source>
        <dbReference type="ARBA" id="ARBA00023065"/>
    </source>
</evidence>
<dbReference type="Pfam" id="PF23259">
    <property type="entry name" value="CHX17_C"/>
    <property type="match status" value="1"/>
</dbReference>
<evidence type="ECO:0000256" key="3">
    <source>
        <dbReference type="ARBA" id="ARBA00022538"/>
    </source>
</evidence>
<evidence type="ECO:0000259" key="13">
    <source>
        <dbReference type="Pfam" id="PF23259"/>
    </source>
</evidence>
<keyword evidence="5" id="KW-0630">Potassium</keyword>
<sequence length="785" mass="87170">MANERFTHGLLPPNCTLESAEKINLHSLGGIFQENDSVFDHALTRLQLQLVIIFGLTQSLHLLLRRLHLPRICSEILAGIILGPTVLGNYKRVYNGLFPPEGDIFLDILSKIGYIYYIFLSGVKMDPRVVLTSSAGSMTAWTVGVLSPLIPFTGGAALILAIKYSSMFNIHRYHLPAVRSIVSTSVLFPFPVIASLLIDLKIMNSELGRLTLASALISDLISNFMATVAANIKMGSGYKDGMTASSVILFIGWCCLIVGSAGPFARWIIKQTPEGKPMSRVFTILISGAVLLAVILTDNAGINYLYGPFLLGLALPDGPPLGSTLVEKLETIACGLLTPLLVTYCSMRVNLVELYDLDFIWRVWALIGFCLVMKFASVLFPALMCKVPFKDALSLSFIMCTQGVIQIAFYFTFSTSQLFDRETLSMVTSSVFLIATITQLSVKALYDYSSIYTGYHKRDIQHIACNAELRVLTCAHRLDDVLAVKRVLEASFPNKESPLAVYGLSLMELVGRASPVLIDHQLGQKASSAGIRSQKIIEVFHQLEQQFMGLVSMQLYTAVSMPRFMHHDICSLAFDKLAAFIILPFHRRWNNQGKLTLDSSSIRITNCNVCDMAPCSVGILVDRHRMKRQSPISSVYNVAVIFIGGGDDREALSYGKRMARSPGMHLTVIRFVPWDSMGDNQWDAIFDVEILKDTRMQATHQDNIVYREERVKDGAETALQIHSLVETFDLIMVGRRHREDSPQLLGLNEWSELPELGPVGDMLAATEISRPVSVMVVQQQIVRKR</sequence>
<evidence type="ECO:0000256" key="5">
    <source>
        <dbReference type="ARBA" id="ARBA00022958"/>
    </source>
</evidence>
<feature type="transmembrane region" description="Helical" evidence="10">
    <location>
        <begin position="104"/>
        <end position="120"/>
    </location>
</feature>
<dbReference type="AlphaFoldDB" id="A0AAV1C8G3"/>
<comment type="subcellular location">
    <subcellularLocation>
        <location evidence="1">Membrane</location>
        <topology evidence="1">Multi-pass membrane protein</topology>
    </subcellularLocation>
</comment>
<dbReference type="PANTHER" id="PTHR32468:SF22">
    <property type="entry name" value="CATION_H(+) ANTIPORTER 3-LIKE"/>
    <property type="match status" value="1"/>
</dbReference>
<dbReference type="InterPro" id="IPR057290">
    <property type="entry name" value="CHX17_C"/>
</dbReference>
<feature type="transmembrane region" description="Helical" evidence="10">
    <location>
        <begin position="244"/>
        <end position="269"/>
    </location>
</feature>